<reference evidence="3" key="1">
    <citation type="submission" date="2014-01" db="EMBL/GenBank/DDBJ databases">
        <title>The Genome Sequence of Anopheles melas CM1001059_A (V2).</title>
        <authorList>
            <consortium name="The Broad Institute Genomics Platform"/>
            <person name="Neafsey D.E."/>
            <person name="Besansky N."/>
            <person name="Howell P."/>
            <person name="Walton C."/>
            <person name="Young S.K."/>
            <person name="Zeng Q."/>
            <person name="Gargeya S."/>
            <person name="Fitzgerald M."/>
            <person name="Haas B."/>
            <person name="Abouelleil A."/>
            <person name="Allen A.W."/>
            <person name="Alvarado L."/>
            <person name="Arachchi H.M."/>
            <person name="Berlin A.M."/>
            <person name="Chapman S.B."/>
            <person name="Gainer-Dewar J."/>
            <person name="Goldberg J."/>
            <person name="Griggs A."/>
            <person name="Gujja S."/>
            <person name="Hansen M."/>
            <person name="Howarth C."/>
            <person name="Imamovic A."/>
            <person name="Ireland A."/>
            <person name="Larimer J."/>
            <person name="McCowan C."/>
            <person name="Murphy C."/>
            <person name="Pearson M."/>
            <person name="Poon T.W."/>
            <person name="Priest M."/>
            <person name="Roberts A."/>
            <person name="Saif S."/>
            <person name="Shea T."/>
            <person name="Sisk P."/>
            <person name="Sykes S."/>
            <person name="Wortman J."/>
            <person name="Nusbaum C."/>
            <person name="Birren B."/>
        </authorList>
    </citation>
    <scope>NUCLEOTIDE SEQUENCE [LARGE SCALE GENOMIC DNA]</scope>
    <source>
        <strain evidence="3">CM1001059</strain>
    </source>
</reference>
<accession>A0A182U766</accession>
<dbReference type="STRING" id="34690.A0A182U766"/>
<name>A0A182U766_9DIPT</name>
<organism evidence="2 3">
    <name type="scientific">Anopheles melas</name>
    <dbReference type="NCBI Taxonomy" id="34690"/>
    <lineage>
        <taxon>Eukaryota</taxon>
        <taxon>Metazoa</taxon>
        <taxon>Ecdysozoa</taxon>
        <taxon>Arthropoda</taxon>
        <taxon>Hexapoda</taxon>
        <taxon>Insecta</taxon>
        <taxon>Pterygota</taxon>
        <taxon>Neoptera</taxon>
        <taxon>Endopterygota</taxon>
        <taxon>Diptera</taxon>
        <taxon>Nematocera</taxon>
        <taxon>Culicoidea</taxon>
        <taxon>Culicidae</taxon>
        <taxon>Anophelinae</taxon>
        <taxon>Anopheles</taxon>
    </lineage>
</organism>
<feature type="compositionally biased region" description="Low complexity" evidence="1">
    <location>
        <begin position="89"/>
        <end position="119"/>
    </location>
</feature>
<evidence type="ECO:0000313" key="3">
    <source>
        <dbReference type="Proteomes" id="UP000075902"/>
    </source>
</evidence>
<dbReference type="VEuPathDB" id="VectorBase:AMEC015146"/>
<evidence type="ECO:0000313" key="2">
    <source>
        <dbReference type="EnsemblMetazoa" id="AMEC015146-PA"/>
    </source>
</evidence>
<dbReference type="PANTHER" id="PTHR12195">
    <property type="entry name" value="CYTOPLASMIC FMR1-INTERACTING PROTEIN-RELATED"/>
    <property type="match status" value="1"/>
</dbReference>
<dbReference type="GO" id="GO:0030833">
    <property type="term" value="P:regulation of actin filament polymerization"/>
    <property type="evidence" value="ECO:0007669"/>
    <property type="project" value="InterPro"/>
</dbReference>
<sequence length="270" mass="29919">MLIPLRGQITIPRSIPIPISIPIPEQILIPELILIPEPFPIAKSTPEPTLKSNPELTPESDPESESASELVQESDPESESAPELESSPDLESAPELVPKSESVPESKSAPKSKSASKNSSCVITLPEQIAIPKSIPIPETNLMLESLPNTESESGRELFGEGLHWAGCTIIVLLNQQRKFEALDFCYHILRVQRVDGKDDTVKGINLKRMVDRIRRFQVLNSQIFAVLNKYLKSNDIEGSNVEHVRCFPPPPHPSVAPSHYHDPNKLRAQ</sequence>
<evidence type="ECO:0000256" key="1">
    <source>
        <dbReference type="SAM" id="MobiDB-lite"/>
    </source>
</evidence>
<keyword evidence="3" id="KW-1185">Reference proteome</keyword>
<dbReference type="Proteomes" id="UP000075902">
    <property type="component" value="Unassembled WGS sequence"/>
</dbReference>
<reference evidence="2" key="2">
    <citation type="submission" date="2020-05" db="UniProtKB">
        <authorList>
            <consortium name="EnsemblMetazoa"/>
        </authorList>
    </citation>
    <scope>IDENTIFICATION</scope>
    <source>
        <strain evidence="2">CM1001059</strain>
    </source>
</reference>
<feature type="region of interest" description="Disordered" evidence="1">
    <location>
        <begin position="40"/>
        <end position="119"/>
    </location>
</feature>
<proteinExistence type="predicted"/>
<dbReference type="GO" id="GO:0031267">
    <property type="term" value="F:small GTPase binding"/>
    <property type="evidence" value="ECO:0007669"/>
    <property type="project" value="InterPro"/>
</dbReference>
<dbReference type="InterPro" id="IPR008081">
    <property type="entry name" value="Cytoplasmic_FMR1-int"/>
</dbReference>
<dbReference type="Pfam" id="PF05994">
    <property type="entry name" value="FragX_IP"/>
    <property type="match status" value="1"/>
</dbReference>
<dbReference type="AlphaFoldDB" id="A0A182U766"/>
<feature type="compositionally biased region" description="Polar residues" evidence="1">
    <location>
        <begin position="46"/>
        <end position="55"/>
    </location>
</feature>
<dbReference type="EnsemblMetazoa" id="AMEC015146-RA">
    <property type="protein sequence ID" value="AMEC015146-PA"/>
    <property type="gene ID" value="AMEC015146"/>
</dbReference>
<feature type="compositionally biased region" description="Acidic residues" evidence="1">
    <location>
        <begin position="58"/>
        <end position="88"/>
    </location>
</feature>
<protein>
    <submittedName>
        <fullName evidence="2">Uncharacterized protein</fullName>
    </submittedName>
</protein>